<keyword evidence="2 6" id="KW-0238">DNA-binding</keyword>
<organism evidence="6 7">
    <name type="scientific">Chishuiella changwenlii</name>
    <dbReference type="NCBI Taxonomy" id="1434701"/>
    <lineage>
        <taxon>Bacteria</taxon>
        <taxon>Pseudomonadati</taxon>
        <taxon>Bacteroidota</taxon>
        <taxon>Flavobacteriia</taxon>
        <taxon>Flavobacteriales</taxon>
        <taxon>Weeksellaceae</taxon>
        <taxon>Chishuiella</taxon>
    </lineage>
</organism>
<reference evidence="7" key="3">
    <citation type="submission" date="2016-11" db="EMBL/GenBank/DDBJ databases">
        <authorList>
            <person name="Varghese N."/>
            <person name="Submissions S."/>
        </authorList>
    </citation>
    <scope>NUCLEOTIDE SEQUENCE [LARGE SCALE GENOMIC DNA]</scope>
    <source>
        <strain evidence="7">DSM 27989</strain>
    </source>
</reference>
<dbReference type="GO" id="GO:0003700">
    <property type="term" value="F:DNA-binding transcription factor activity"/>
    <property type="evidence" value="ECO:0007669"/>
    <property type="project" value="InterPro"/>
</dbReference>
<dbReference type="PANTHER" id="PTHR43280:SF32">
    <property type="entry name" value="TRANSCRIPTIONAL REGULATORY PROTEIN"/>
    <property type="match status" value="1"/>
</dbReference>
<evidence type="ECO:0000313" key="7">
    <source>
        <dbReference type="Proteomes" id="UP000184120"/>
    </source>
</evidence>
<proteinExistence type="predicted"/>
<dbReference type="OrthoDB" id="1007667at2"/>
<reference evidence="5" key="1">
    <citation type="journal article" date="2014" name="Int. J. Syst. Evol. Microbiol.">
        <title>Complete genome of a new Firmicutes species belonging to the dominant human colonic microbiota ('Ruminococcus bicirculans') reveals two chromosomes and a selective capacity to utilize plant glucans.</title>
        <authorList>
            <consortium name="NISC Comparative Sequencing Program"/>
            <person name="Wegmann U."/>
            <person name="Louis P."/>
            <person name="Goesmann A."/>
            <person name="Henrissat B."/>
            <person name="Duncan S.H."/>
            <person name="Flint H.J."/>
        </authorList>
    </citation>
    <scope>NUCLEOTIDE SEQUENCE</scope>
    <source>
        <strain evidence="5">CGMCC 1.12707</strain>
    </source>
</reference>
<evidence type="ECO:0000313" key="6">
    <source>
        <dbReference type="EMBL" id="SHL14322.1"/>
    </source>
</evidence>
<accession>A0A1M6Y859</accession>
<dbReference type="PROSITE" id="PS01124">
    <property type="entry name" value="HTH_ARAC_FAMILY_2"/>
    <property type="match status" value="1"/>
</dbReference>
<gene>
    <name evidence="5" type="ORF">GCM10010984_08550</name>
    <name evidence="6" type="ORF">SAMN05443634_106128</name>
</gene>
<sequence length="297" mass="34525">MADYIQLYSIDNILRTYREEVTDRRLAIFDVGPENSYYFVKRKPYKFTSLGLILITAGTCEITVNLELTLVKRDDIIVVLPGQLFEIIKHSDDFSVKAIFIDSELIIEAGFHVKSNTLVEFLSSKYPKIISLDKKIVRDLRYNLTKISKYLVKNDNIFSKDLVLHHFSVLMYEMGDFYNRVVKAKSTKKEVRKEELAKKFLYLVSTHFKRERNVQFYADEMFISRKHLTKIIVEVFNKSPKQIISETIVLEAKVLLKNPNYSVSDVVTDLNFVDSSVFSKFFKNYAGISPTNFITGN</sequence>
<name>A0A1M6Y859_9FLAO</name>
<dbReference type="RefSeq" id="WP_072931728.1">
    <property type="nucleotide sequence ID" value="NZ_BMFL01000005.1"/>
</dbReference>
<dbReference type="SUPFAM" id="SSF46689">
    <property type="entry name" value="Homeodomain-like"/>
    <property type="match status" value="1"/>
</dbReference>
<reference evidence="5" key="5">
    <citation type="submission" date="2024-05" db="EMBL/GenBank/DDBJ databases">
        <authorList>
            <person name="Sun Q."/>
            <person name="Zhou Y."/>
        </authorList>
    </citation>
    <scope>NUCLEOTIDE SEQUENCE</scope>
    <source>
        <strain evidence="5">CGMCC 1.12707</strain>
    </source>
</reference>
<dbReference type="EMBL" id="BMFL01000005">
    <property type="protein sequence ID" value="GGE93220.1"/>
    <property type="molecule type" value="Genomic_DNA"/>
</dbReference>
<dbReference type="InterPro" id="IPR018060">
    <property type="entry name" value="HTH_AraC"/>
</dbReference>
<dbReference type="PANTHER" id="PTHR43280">
    <property type="entry name" value="ARAC-FAMILY TRANSCRIPTIONAL REGULATOR"/>
    <property type="match status" value="1"/>
</dbReference>
<dbReference type="STRING" id="1434701.SAMN05443634_106128"/>
<evidence type="ECO:0000313" key="5">
    <source>
        <dbReference type="EMBL" id="GGE93220.1"/>
    </source>
</evidence>
<dbReference type="AlphaFoldDB" id="A0A1M6Y859"/>
<reference evidence="6" key="2">
    <citation type="submission" date="2016-11" db="EMBL/GenBank/DDBJ databases">
        <authorList>
            <person name="Jaros S."/>
            <person name="Januszkiewicz K."/>
            <person name="Wedrychowicz H."/>
        </authorList>
    </citation>
    <scope>NUCLEOTIDE SEQUENCE [LARGE SCALE GENOMIC DNA]</scope>
    <source>
        <strain evidence="6">DSM 27989</strain>
    </source>
</reference>
<dbReference type="GO" id="GO:0043565">
    <property type="term" value="F:sequence-specific DNA binding"/>
    <property type="evidence" value="ECO:0007669"/>
    <property type="project" value="InterPro"/>
</dbReference>
<evidence type="ECO:0000256" key="1">
    <source>
        <dbReference type="ARBA" id="ARBA00023015"/>
    </source>
</evidence>
<keyword evidence="3" id="KW-0804">Transcription</keyword>
<dbReference type="EMBL" id="FRBH01000006">
    <property type="protein sequence ID" value="SHL14322.1"/>
    <property type="molecule type" value="Genomic_DNA"/>
</dbReference>
<evidence type="ECO:0000259" key="4">
    <source>
        <dbReference type="PROSITE" id="PS01124"/>
    </source>
</evidence>
<evidence type="ECO:0000313" key="8">
    <source>
        <dbReference type="Proteomes" id="UP000650994"/>
    </source>
</evidence>
<dbReference type="Proteomes" id="UP000184120">
    <property type="component" value="Unassembled WGS sequence"/>
</dbReference>
<dbReference type="Pfam" id="PF12833">
    <property type="entry name" value="HTH_18"/>
    <property type="match status" value="1"/>
</dbReference>
<keyword evidence="1" id="KW-0805">Transcription regulation</keyword>
<dbReference type="SMART" id="SM00342">
    <property type="entry name" value="HTH_ARAC"/>
    <property type="match status" value="1"/>
</dbReference>
<dbReference type="InterPro" id="IPR009057">
    <property type="entry name" value="Homeodomain-like_sf"/>
</dbReference>
<dbReference type="Gene3D" id="1.10.10.60">
    <property type="entry name" value="Homeodomain-like"/>
    <property type="match status" value="1"/>
</dbReference>
<reference evidence="8" key="4">
    <citation type="journal article" date="2019" name="Int. J. Syst. Evol. Microbiol.">
        <title>The Global Catalogue of Microorganisms (GCM) 10K type strain sequencing project: providing services to taxonomists for standard genome sequencing and annotation.</title>
        <authorList>
            <consortium name="The Broad Institute Genomics Platform"/>
            <consortium name="The Broad Institute Genome Sequencing Center for Infectious Disease"/>
            <person name="Wu L."/>
            <person name="Ma J."/>
        </authorList>
    </citation>
    <scope>NUCLEOTIDE SEQUENCE [LARGE SCALE GENOMIC DNA]</scope>
    <source>
        <strain evidence="8">CGMCC 1.12707</strain>
    </source>
</reference>
<evidence type="ECO:0000256" key="2">
    <source>
        <dbReference type="ARBA" id="ARBA00023125"/>
    </source>
</evidence>
<keyword evidence="8" id="KW-1185">Reference proteome</keyword>
<feature type="domain" description="HTH araC/xylS-type" evidence="4">
    <location>
        <begin position="198"/>
        <end position="296"/>
    </location>
</feature>
<dbReference type="Proteomes" id="UP000650994">
    <property type="component" value="Unassembled WGS sequence"/>
</dbReference>
<evidence type="ECO:0000256" key="3">
    <source>
        <dbReference type="ARBA" id="ARBA00023163"/>
    </source>
</evidence>
<protein>
    <submittedName>
        <fullName evidence="6">AraC-type DNA-binding protein</fullName>
    </submittedName>
    <submittedName>
        <fullName evidence="5">Transcriptional regulator</fullName>
    </submittedName>
</protein>